<proteinExistence type="inferred from homology"/>
<dbReference type="Gene3D" id="3.40.50.150">
    <property type="entry name" value="Vaccinia Virus protein VP39"/>
    <property type="match status" value="1"/>
</dbReference>
<evidence type="ECO:0000256" key="5">
    <source>
        <dbReference type="ARBA" id="ARBA00039112"/>
    </source>
</evidence>
<accession>A0A0C2IQY9</accession>
<gene>
    <name evidence="13" type="ORF">SPBR_05242</name>
</gene>
<comment type="catalytic activity">
    <reaction evidence="9">
        <text>N-terminal L-prolyl-L-prolyl-L-lysyl-[protein] + 2 S-adenosyl-L-methionine = N-terminal N,N-dimethyl-L-prolyl-L-prolyl-L-lysyl-[protein] + 2 S-adenosyl-L-homocysteine + 2 H(+)</text>
        <dbReference type="Rhea" id="RHEA:54736"/>
        <dbReference type="Rhea" id="RHEA-COMP:13787"/>
        <dbReference type="Rhea" id="RHEA-COMP:13974"/>
        <dbReference type="ChEBI" id="CHEBI:15378"/>
        <dbReference type="ChEBI" id="CHEBI:57856"/>
        <dbReference type="ChEBI" id="CHEBI:59789"/>
        <dbReference type="ChEBI" id="CHEBI:138059"/>
        <dbReference type="ChEBI" id="CHEBI:138318"/>
        <dbReference type="EC" id="2.1.1.244"/>
    </reaction>
</comment>
<comment type="catalytic activity">
    <reaction evidence="8">
        <text>N-terminal L-seryl-L-prolyl-L-lysyl-[protein] + 3 S-adenosyl-L-methionine = N-terminal N,N,N-trimethyl-L-seryl-L-prolyl-L-lysyl-[protein] + 3 S-adenosyl-L-homocysteine + 3 H(+)</text>
        <dbReference type="Rhea" id="RHEA:54724"/>
        <dbReference type="Rhea" id="RHEA-COMP:13789"/>
        <dbReference type="Rhea" id="RHEA-COMP:13973"/>
        <dbReference type="ChEBI" id="CHEBI:15378"/>
        <dbReference type="ChEBI" id="CHEBI:57856"/>
        <dbReference type="ChEBI" id="CHEBI:59789"/>
        <dbReference type="ChEBI" id="CHEBI:138061"/>
        <dbReference type="ChEBI" id="CHEBI:138317"/>
        <dbReference type="EC" id="2.1.1.244"/>
    </reaction>
</comment>
<dbReference type="GO" id="GO:0005829">
    <property type="term" value="C:cytosol"/>
    <property type="evidence" value="ECO:0007669"/>
    <property type="project" value="EnsemblFungi"/>
</dbReference>
<dbReference type="SUPFAM" id="SSF53335">
    <property type="entry name" value="S-adenosyl-L-methionine-dependent methyltransferases"/>
    <property type="match status" value="1"/>
</dbReference>
<evidence type="ECO:0000256" key="10">
    <source>
        <dbReference type="ARBA" id="ARBA00048167"/>
    </source>
</evidence>
<evidence type="ECO:0000256" key="1">
    <source>
        <dbReference type="ARBA" id="ARBA00009059"/>
    </source>
</evidence>
<evidence type="ECO:0000256" key="8">
    <source>
        <dbReference type="ARBA" id="ARBA00047306"/>
    </source>
</evidence>
<dbReference type="GO" id="GO:0071885">
    <property type="term" value="F:N-terminal protein N-methyltransferase activity"/>
    <property type="evidence" value="ECO:0007669"/>
    <property type="project" value="UniProtKB-EC"/>
</dbReference>
<evidence type="ECO:0000256" key="4">
    <source>
        <dbReference type="ARBA" id="ARBA00022691"/>
    </source>
</evidence>
<dbReference type="HOGENOM" id="CLU_055356_2_1_1"/>
<dbReference type="InterPro" id="IPR008576">
    <property type="entry name" value="MeTrfase_NTM1"/>
</dbReference>
<evidence type="ECO:0000313" key="13">
    <source>
        <dbReference type="EMBL" id="KIH87452.1"/>
    </source>
</evidence>
<dbReference type="PANTHER" id="PTHR12753">
    <property type="entry name" value="AD-003 - RELATED"/>
    <property type="match status" value="1"/>
</dbReference>
<sequence length="280" mass="30009">MADEHAPPPRGTSSEDAPEARVNNADAKRYWESISADDHGMLGGFAFVSRADLRGSRTFLAKLGIGRTEGRGLRRVARALEGGAGIGRVTEGLLLDVADEVDVIEPVAKFTAALAGKPGVRRVFNTGLEGWAPEADSVDGGAAPGLPVYGLVWTQWCTGYLNDDQFVAYLRRCRTVLAPGTGLVVVKENLTTTGVDDFDAQDSSVTRCDLDLSLPAGVCLKDRADTSRSETSFQTIFARAGFRLVRSELQRGFPPEAELLPVKMYALKAIEEAEGAHAAR</sequence>
<evidence type="ECO:0000256" key="11">
    <source>
        <dbReference type="PIRSR" id="PIRSR016958-1"/>
    </source>
</evidence>
<reference evidence="13 14" key="1">
    <citation type="journal article" date="2014" name="BMC Genomics">
        <title>Comparative genomics of the major fungal agents of human and animal Sporotrichosis: Sporothrix schenckii and Sporothrix brasiliensis.</title>
        <authorList>
            <person name="Teixeira M.M."/>
            <person name="de Almeida L.G."/>
            <person name="Kubitschek-Barreira P."/>
            <person name="Alves F.L."/>
            <person name="Kioshima E.S."/>
            <person name="Abadio A.K."/>
            <person name="Fernandes L."/>
            <person name="Derengowski L.S."/>
            <person name="Ferreira K.S."/>
            <person name="Souza R.C."/>
            <person name="Ruiz J.C."/>
            <person name="de Andrade N.C."/>
            <person name="Paes H.C."/>
            <person name="Nicola A.M."/>
            <person name="Albuquerque P."/>
            <person name="Gerber A.L."/>
            <person name="Martins V.P."/>
            <person name="Peconick L.D."/>
            <person name="Neto A.V."/>
            <person name="Chaucanez C.B."/>
            <person name="Silva P.A."/>
            <person name="Cunha O.L."/>
            <person name="de Oliveira F.F."/>
            <person name="dos Santos T.C."/>
            <person name="Barros A.L."/>
            <person name="Soares M.A."/>
            <person name="de Oliveira L.M."/>
            <person name="Marini M.M."/>
            <person name="Villalobos-Duno H."/>
            <person name="Cunha M.M."/>
            <person name="de Hoog S."/>
            <person name="da Silveira J.F."/>
            <person name="Henrissat B."/>
            <person name="Nino-Vega G.A."/>
            <person name="Cisalpino P.S."/>
            <person name="Mora-Montes H.M."/>
            <person name="Almeida S.R."/>
            <person name="Stajich J.E."/>
            <person name="Lopes-Bezerra L.M."/>
            <person name="Vasconcelos A.T."/>
            <person name="Felipe M.S."/>
        </authorList>
    </citation>
    <scope>NUCLEOTIDE SEQUENCE [LARGE SCALE GENOMIC DNA]</scope>
    <source>
        <strain evidence="13 14">5110</strain>
    </source>
</reference>
<name>A0A0C2IQY9_9PEZI</name>
<keyword evidence="4 11" id="KW-0949">S-adenosyl-L-methionine</keyword>
<evidence type="ECO:0000256" key="6">
    <source>
        <dbReference type="ARBA" id="ARBA00039449"/>
    </source>
</evidence>
<feature type="binding site" evidence="11">
    <location>
        <position position="155"/>
    </location>
    <ligand>
        <name>S-adenosyl-L-methionine</name>
        <dbReference type="ChEBI" id="CHEBI:59789"/>
    </ligand>
</feature>
<dbReference type="GeneID" id="63678440"/>
<evidence type="ECO:0000256" key="12">
    <source>
        <dbReference type="SAM" id="MobiDB-lite"/>
    </source>
</evidence>
<keyword evidence="2" id="KW-0489">Methyltransferase</keyword>
<dbReference type="PIRSF" id="PIRSF016958">
    <property type="entry name" value="DUF858_MeTrfase_lik"/>
    <property type="match status" value="1"/>
</dbReference>
<dbReference type="VEuPathDB" id="FungiDB:SPBR_05242"/>
<keyword evidence="14" id="KW-1185">Reference proteome</keyword>
<dbReference type="RefSeq" id="XP_040615462.1">
    <property type="nucleotide sequence ID" value="XM_040763519.1"/>
</dbReference>
<comment type="catalytic activity">
    <reaction evidence="10">
        <text>N-terminal L-alanyl-L-prolyl-L-lysyl-[protein] + 3 S-adenosyl-L-methionine = N-terminal N,N,N-trimethyl-L-alanyl-L-prolyl-L-lysyl-[protein] + 3 S-adenosyl-L-homocysteine + 3 H(+)</text>
        <dbReference type="Rhea" id="RHEA:54712"/>
        <dbReference type="Rhea" id="RHEA-COMP:13785"/>
        <dbReference type="Rhea" id="RHEA-COMP:13971"/>
        <dbReference type="ChEBI" id="CHEBI:15378"/>
        <dbReference type="ChEBI" id="CHEBI:57856"/>
        <dbReference type="ChEBI" id="CHEBI:59789"/>
        <dbReference type="ChEBI" id="CHEBI:138057"/>
        <dbReference type="ChEBI" id="CHEBI:138315"/>
        <dbReference type="EC" id="2.1.1.244"/>
    </reaction>
</comment>
<evidence type="ECO:0000256" key="3">
    <source>
        <dbReference type="ARBA" id="ARBA00022679"/>
    </source>
</evidence>
<evidence type="ECO:0000313" key="14">
    <source>
        <dbReference type="Proteomes" id="UP000031575"/>
    </source>
</evidence>
<feature type="region of interest" description="Disordered" evidence="12">
    <location>
        <begin position="1"/>
        <end position="21"/>
    </location>
</feature>
<protein>
    <recommendedName>
        <fullName evidence="6">Alpha N-terminal protein methyltransferase 1</fullName>
        <ecNumber evidence="5">2.1.1.244</ecNumber>
    </recommendedName>
    <alternativeName>
        <fullName evidence="7">X-Pro-Lys N-terminal protein methyltransferase 1</fullName>
    </alternativeName>
</protein>
<feature type="binding site" evidence="11">
    <location>
        <position position="83"/>
    </location>
    <ligand>
        <name>S-adenosyl-L-methionine</name>
        <dbReference type="ChEBI" id="CHEBI:59789"/>
    </ligand>
</feature>
<dbReference type="GO" id="GO:0032259">
    <property type="term" value="P:methylation"/>
    <property type="evidence" value="ECO:0007669"/>
    <property type="project" value="UniProtKB-KW"/>
</dbReference>
<comment type="caution">
    <text evidence="13">The sequence shown here is derived from an EMBL/GenBank/DDBJ whole genome shotgun (WGS) entry which is preliminary data.</text>
</comment>
<keyword evidence="3" id="KW-0808">Transferase</keyword>
<feature type="binding site" evidence="11">
    <location>
        <position position="88"/>
    </location>
    <ligand>
        <name>S-adenosyl-L-methionine</name>
        <dbReference type="ChEBI" id="CHEBI:59789"/>
    </ligand>
</feature>
<dbReference type="InterPro" id="IPR029063">
    <property type="entry name" value="SAM-dependent_MTases_sf"/>
</dbReference>
<dbReference type="EC" id="2.1.1.244" evidence="5"/>
<dbReference type="AlphaFoldDB" id="A0A0C2IQY9"/>
<organism evidence="13 14">
    <name type="scientific">Sporothrix brasiliensis 5110</name>
    <dbReference type="NCBI Taxonomy" id="1398154"/>
    <lineage>
        <taxon>Eukaryota</taxon>
        <taxon>Fungi</taxon>
        <taxon>Dikarya</taxon>
        <taxon>Ascomycota</taxon>
        <taxon>Pezizomycotina</taxon>
        <taxon>Sordariomycetes</taxon>
        <taxon>Sordariomycetidae</taxon>
        <taxon>Ophiostomatales</taxon>
        <taxon>Ophiostomataceae</taxon>
        <taxon>Sporothrix</taxon>
    </lineage>
</organism>
<dbReference type="GO" id="GO:0002181">
    <property type="term" value="P:cytoplasmic translation"/>
    <property type="evidence" value="ECO:0007669"/>
    <property type="project" value="EnsemblFungi"/>
</dbReference>
<dbReference type="PANTHER" id="PTHR12753:SF0">
    <property type="entry name" value="ALPHA N-TERMINAL PROTEIN METHYLTRANSFERASE 1"/>
    <property type="match status" value="1"/>
</dbReference>
<dbReference type="OrthoDB" id="1298661at2759"/>
<dbReference type="EMBL" id="AWTV01000010">
    <property type="protein sequence ID" value="KIH87452.1"/>
    <property type="molecule type" value="Genomic_DNA"/>
</dbReference>
<comment type="similarity">
    <text evidence="1">Belongs to the methyltransferase superfamily. NTM1 family.</text>
</comment>
<dbReference type="Proteomes" id="UP000031575">
    <property type="component" value="Unassembled WGS sequence"/>
</dbReference>
<evidence type="ECO:0000256" key="9">
    <source>
        <dbReference type="ARBA" id="ARBA00047885"/>
    </source>
</evidence>
<dbReference type="Pfam" id="PF05891">
    <property type="entry name" value="Methyltransf_PK"/>
    <property type="match status" value="2"/>
</dbReference>
<evidence type="ECO:0000256" key="2">
    <source>
        <dbReference type="ARBA" id="ARBA00022603"/>
    </source>
</evidence>
<evidence type="ECO:0000256" key="7">
    <source>
        <dbReference type="ARBA" id="ARBA00043129"/>
    </source>
</evidence>